<evidence type="ECO:0000259" key="2">
    <source>
        <dbReference type="PROSITE" id="PS50048"/>
    </source>
</evidence>
<evidence type="ECO:0000313" key="3">
    <source>
        <dbReference type="EMBL" id="CVL08292.1"/>
    </source>
</evidence>
<proteinExistence type="predicted"/>
<dbReference type="VEuPathDB" id="FungiDB:FMAN_05096"/>
<dbReference type="SUPFAM" id="SSF57701">
    <property type="entry name" value="Zn2/Cys6 DNA-binding domain"/>
    <property type="match status" value="1"/>
</dbReference>
<dbReference type="GO" id="GO:0001228">
    <property type="term" value="F:DNA-binding transcription activator activity, RNA polymerase II-specific"/>
    <property type="evidence" value="ECO:0007669"/>
    <property type="project" value="TreeGrafter"/>
</dbReference>
<dbReference type="Pfam" id="PF00172">
    <property type="entry name" value="Zn_clus"/>
    <property type="match status" value="1"/>
</dbReference>
<dbReference type="Gene3D" id="4.10.240.10">
    <property type="entry name" value="Zn(2)-C6 fungal-type DNA-binding domain"/>
    <property type="match status" value="1"/>
</dbReference>
<dbReference type="PROSITE" id="PS00463">
    <property type="entry name" value="ZN2_CY6_FUNGAL_1"/>
    <property type="match status" value="1"/>
</dbReference>
<comment type="caution">
    <text evidence="3">The sequence shown here is derived from an EMBL/GenBank/DDBJ whole genome shotgun (WGS) entry which is preliminary data.</text>
</comment>
<dbReference type="AlphaFoldDB" id="A0A1L7UGF6"/>
<accession>A0A1L7UGF6</accession>
<dbReference type="PROSITE" id="PS50048">
    <property type="entry name" value="ZN2_CY6_FUNGAL_2"/>
    <property type="match status" value="1"/>
</dbReference>
<dbReference type="GeneID" id="65084363"/>
<dbReference type="Proteomes" id="UP000184255">
    <property type="component" value="Unassembled WGS sequence"/>
</dbReference>
<dbReference type="GO" id="GO:0008270">
    <property type="term" value="F:zinc ion binding"/>
    <property type="evidence" value="ECO:0007669"/>
    <property type="project" value="InterPro"/>
</dbReference>
<keyword evidence="1" id="KW-0539">Nucleus</keyword>
<dbReference type="CDD" id="cd00067">
    <property type="entry name" value="GAL4"/>
    <property type="match status" value="1"/>
</dbReference>
<evidence type="ECO:0000256" key="1">
    <source>
        <dbReference type="ARBA" id="ARBA00023242"/>
    </source>
</evidence>
<keyword evidence="4" id="KW-1185">Reference proteome</keyword>
<dbReference type="InterPro" id="IPR001138">
    <property type="entry name" value="Zn2Cys6_DnaBD"/>
</dbReference>
<dbReference type="SMART" id="SM00066">
    <property type="entry name" value="GAL4"/>
    <property type="match status" value="1"/>
</dbReference>
<organism evidence="3 4">
    <name type="scientific">Fusarium mangiferae</name>
    <name type="common">Mango malformation disease fungus</name>
    <dbReference type="NCBI Taxonomy" id="192010"/>
    <lineage>
        <taxon>Eukaryota</taxon>
        <taxon>Fungi</taxon>
        <taxon>Dikarya</taxon>
        <taxon>Ascomycota</taxon>
        <taxon>Pezizomycotina</taxon>
        <taxon>Sordariomycetes</taxon>
        <taxon>Hypocreomycetidae</taxon>
        <taxon>Hypocreales</taxon>
        <taxon>Nectriaceae</taxon>
        <taxon>Fusarium</taxon>
        <taxon>Fusarium fujikuroi species complex</taxon>
    </lineage>
</organism>
<protein>
    <submittedName>
        <fullName evidence="3">Related to C6 finger domain protein</fullName>
    </submittedName>
</protein>
<feature type="domain" description="Zn(2)-C6 fungal-type" evidence="2">
    <location>
        <begin position="23"/>
        <end position="53"/>
    </location>
</feature>
<sequence length="398" mass="45656">MCSGTIPVTKTPGIQRRRKSRFGCRNCKLRKVKCDELRPCCVKCQIYGVICNFGFNVPDFQSLPEERTKKNVLKQFTIPSPQSSIGNCIWVADGATFYMLNTHDQDLFNRFQCRTLHSLGGPEIVEIHNRHLLALSFKHPFLWHGMLAVTAVHDRYLGITPTHRRSFCETYHWSQCTSLFKKSLGQPIKEEHKDPIWAAASTLGILGFASINACPLEETWPLGPPDPSDLEWLRLAAGKMRLWQLVDPLRETSIFTPMADTFVTMHESMPIEGINGVLVELRQLCMLEETSTAYNNPYFRVAQGLSELLAVPVGQATLGKAMKFSTKIRGEFKILLERKDPIALTLLYLWYTRACECRWWIDIRATYEIPAIRTYLQRYYQDWGHVQKLLPRVDIGSL</sequence>
<dbReference type="PANTHER" id="PTHR47784:SF9">
    <property type="entry name" value="ZN(II)2CYS6 TRANSCRIPTION FACTOR (EUROFUNG)"/>
    <property type="match status" value="1"/>
</dbReference>
<dbReference type="EMBL" id="FCQH01000023">
    <property type="protein sequence ID" value="CVL08292.1"/>
    <property type="molecule type" value="Genomic_DNA"/>
</dbReference>
<dbReference type="RefSeq" id="XP_041691001.1">
    <property type="nucleotide sequence ID" value="XM_041825641.1"/>
</dbReference>
<dbReference type="InterPro" id="IPR053157">
    <property type="entry name" value="Sterol_Uptake_Regulator"/>
</dbReference>
<gene>
    <name evidence="3" type="ORF">FMAN_05096</name>
</gene>
<name>A0A1L7UGF6_FUSMA</name>
<dbReference type="PANTHER" id="PTHR47784">
    <property type="entry name" value="STEROL UPTAKE CONTROL PROTEIN 2"/>
    <property type="match status" value="1"/>
</dbReference>
<dbReference type="InterPro" id="IPR036864">
    <property type="entry name" value="Zn2-C6_fun-type_DNA-bd_sf"/>
</dbReference>
<reference evidence="4" key="1">
    <citation type="journal article" date="2016" name="Genome Biol. Evol.">
        <title>Comparative 'omics' of the Fusarium fujikuroi species complex highlights differences in genetic potential and metabolite synthesis.</title>
        <authorList>
            <person name="Niehaus E.-M."/>
            <person name="Muensterkoetter M."/>
            <person name="Proctor R.H."/>
            <person name="Brown D.W."/>
            <person name="Sharon A."/>
            <person name="Idan Y."/>
            <person name="Oren-Young L."/>
            <person name="Sieber C.M."/>
            <person name="Novak O."/>
            <person name="Pencik A."/>
            <person name="Tarkowska D."/>
            <person name="Hromadova K."/>
            <person name="Freeman S."/>
            <person name="Maymon M."/>
            <person name="Elazar M."/>
            <person name="Youssef S.A."/>
            <person name="El-Shabrawy E.S.M."/>
            <person name="Shalaby A.B.A."/>
            <person name="Houterman P."/>
            <person name="Brock N.L."/>
            <person name="Burkhardt I."/>
            <person name="Tsavkelova E.A."/>
            <person name="Dickschat J.S."/>
            <person name="Galuszka P."/>
            <person name="Gueldener U."/>
            <person name="Tudzynski B."/>
        </authorList>
    </citation>
    <scope>NUCLEOTIDE SEQUENCE [LARGE SCALE GENOMIC DNA]</scope>
    <source>
        <strain evidence="4">MRC7560</strain>
    </source>
</reference>
<evidence type="ECO:0000313" key="4">
    <source>
        <dbReference type="Proteomes" id="UP000184255"/>
    </source>
</evidence>